<dbReference type="PANTHER" id="PTHR30536:SF5">
    <property type="entry name" value="ALTRONATE DEHYDRATASE"/>
    <property type="match status" value="1"/>
</dbReference>
<dbReference type="PANTHER" id="PTHR30536">
    <property type="entry name" value="ALTRONATE/GALACTARATE DEHYDRATASE"/>
    <property type="match status" value="1"/>
</dbReference>
<dbReference type="InterPro" id="IPR013974">
    <property type="entry name" value="SAF"/>
</dbReference>
<organism evidence="3">
    <name type="scientific">bioreactor metagenome</name>
    <dbReference type="NCBI Taxonomy" id="1076179"/>
    <lineage>
        <taxon>unclassified sequences</taxon>
        <taxon>metagenomes</taxon>
        <taxon>ecological metagenomes</taxon>
    </lineage>
</organism>
<evidence type="ECO:0000256" key="1">
    <source>
        <dbReference type="ARBA" id="ARBA00023239"/>
    </source>
</evidence>
<dbReference type="EC" id="4.2.1.42" evidence="3"/>
<keyword evidence="1 3" id="KW-0456">Lyase</keyword>
<proteinExistence type="predicted"/>
<dbReference type="EMBL" id="VSSQ01130276">
    <property type="protein sequence ID" value="MPN58021.1"/>
    <property type="molecule type" value="Genomic_DNA"/>
</dbReference>
<feature type="domain" description="SAF" evidence="2">
    <location>
        <begin position="20"/>
        <end position="59"/>
    </location>
</feature>
<dbReference type="Pfam" id="PF08666">
    <property type="entry name" value="SAF"/>
    <property type="match status" value="1"/>
</dbReference>
<dbReference type="InterPro" id="IPR044144">
    <property type="entry name" value="SAF_UxaA/GarD"/>
</dbReference>
<name>A0A645J328_9ZZZZ</name>
<gene>
    <name evidence="3" type="primary">garD_8</name>
    <name evidence="3" type="ORF">SDC9_205718</name>
</gene>
<evidence type="ECO:0000313" key="3">
    <source>
        <dbReference type="EMBL" id="MPN58021.1"/>
    </source>
</evidence>
<dbReference type="AlphaFoldDB" id="A0A645J328"/>
<dbReference type="Gene3D" id="2.30.130.110">
    <property type="match status" value="1"/>
</dbReference>
<protein>
    <submittedName>
        <fullName evidence="3">Galactarate dehydratase (L-threo-forming)</fullName>
        <ecNumber evidence="3">4.2.1.42</ecNumber>
    </submittedName>
</protein>
<reference evidence="3" key="1">
    <citation type="submission" date="2019-08" db="EMBL/GenBank/DDBJ databases">
        <authorList>
            <person name="Kucharzyk K."/>
            <person name="Murdoch R.W."/>
            <person name="Higgins S."/>
            <person name="Loffler F."/>
        </authorList>
    </citation>
    <scope>NUCLEOTIDE SEQUENCE</scope>
</reference>
<evidence type="ECO:0000259" key="2">
    <source>
        <dbReference type="Pfam" id="PF08666"/>
    </source>
</evidence>
<accession>A0A645J328</accession>
<dbReference type="GO" id="GO:0019698">
    <property type="term" value="P:D-galacturonate catabolic process"/>
    <property type="evidence" value="ECO:0007669"/>
    <property type="project" value="TreeGrafter"/>
</dbReference>
<sequence length="73" mass="7843">MKLGEKVFELQASMSVPYGHKIAVRDIKAGEDILKYGEVIGRATDDIQKGAHVHVHNVESLRGRGDLSGGGEA</sequence>
<dbReference type="CDD" id="cd11613">
    <property type="entry name" value="SAF_AH_GD"/>
    <property type="match status" value="1"/>
</dbReference>
<dbReference type="GO" id="GO:0008867">
    <property type="term" value="F:galactarate dehydratase activity"/>
    <property type="evidence" value="ECO:0007669"/>
    <property type="project" value="UniProtKB-EC"/>
</dbReference>
<dbReference type="InterPro" id="IPR052172">
    <property type="entry name" value="UxaA_altronate/galactarate_dh"/>
</dbReference>
<comment type="caution">
    <text evidence="3">The sequence shown here is derived from an EMBL/GenBank/DDBJ whole genome shotgun (WGS) entry which is preliminary data.</text>
</comment>